<dbReference type="PANTHER" id="PTHR12526">
    <property type="entry name" value="GLYCOSYLTRANSFERASE"/>
    <property type="match status" value="1"/>
</dbReference>
<evidence type="ECO:0000313" key="3">
    <source>
        <dbReference type="EMBL" id="RXS94940.1"/>
    </source>
</evidence>
<dbReference type="AlphaFoldDB" id="A0A4V1NV90"/>
<protein>
    <submittedName>
        <fullName evidence="3">Glycosyltransferase family 1 protein</fullName>
    </submittedName>
</protein>
<dbReference type="CDD" id="cd03811">
    <property type="entry name" value="GT4_GT28_WabH-like"/>
    <property type="match status" value="1"/>
</dbReference>
<evidence type="ECO:0000259" key="2">
    <source>
        <dbReference type="Pfam" id="PF13579"/>
    </source>
</evidence>
<proteinExistence type="predicted"/>
<dbReference type="SUPFAM" id="SSF53756">
    <property type="entry name" value="UDP-Glycosyltransferase/glycogen phosphorylase"/>
    <property type="match status" value="1"/>
</dbReference>
<dbReference type="Pfam" id="PF00534">
    <property type="entry name" value="Glycos_transf_1"/>
    <property type="match status" value="1"/>
</dbReference>
<dbReference type="GO" id="GO:0016757">
    <property type="term" value="F:glycosyltransferase activity"/>
    <property type="evidence" value="ECO:0007669"/>
    <property type="project" value="InterPro"/>
</dbReference>
<evidence type="ECO:0000313" key="4">
    <source>
        <dbReference type="Proteomes" id="UP000290253"/>
    </source>
</evidence>
<dbReference type="Pfam" id="PF13579">
    <property type="entry name" value="Glyco_trans_4_4"/>
    <property type="match status" value="1"/>
</dbReference>
<accession>A0A4V1NV90</accession>
<reference evidence="3 4" key="1">
    <citation type="journal article" date="2016" name="Int. J. Syst. Evol. Microbiol.">
        <title>Acidipila dinghuensis sp. nov., an acidobacterium isolated from forest soil.</title>
        <authorList>
            <person name="Jiang Y.W."/>
            <person name="Wang J."/>
            <person name="Chen M.H."/>
            <person name="Lv Y.Y."/>
            <person name="Qiu L.H."/>
        </authorList>
    </citation>
    <scope>NUCLEOTIDE SEQUENCE [LARGE SCALE GENOMIC DNA]</scope>
    <source>
        <strain evidence="3 4">DHOF10</strain>
    </source>
</reference>
<dbReference type="InterPro" id="IPR001296">
    <property type="entry name" value="Glyco_trans_1"/>
</dbReference>
<dbReference type="OrthoDB" id="9814612at2"/>
<gene>
    <name evidence="3" type="ORF">ESZ00_09890</name>
</gene>
<organism evidence="3 4">
    <name type="scientific">Silvibacterium dinghuense</name>
    <dbReference type="NCBI Taxonomy" id="1560006"/>
    <lineage>
        <taxon>Bacteria</taxon>
        <taxon>Pseudomonadati</taxon>
        <taxon>Acidobacteriota</taxon>
        <taxon>Terriglobia</taxon>
        <taxon>Terriglobales</taxon>
        <taxon>Acidobacteriaceae</taxon>
        <taxon>Silvibacterium</taxon>
    </lineage>
</organism>
<feature type="domain" description="Glycosyltransferase subfamily 4-like N-terminal" evidence="2">
    <location>
        <begin position="25"/>
        <end position="177"/>
    </location>
</feature>
<feature type="domain" description="Glycosyl transferase family 1" evidence="1">
    <location>
        <begin position="193"/>
        <end position="357"/>
    </location>
</feature>
<dbReference type="Proteomes" id="UP000290253">
    <property type="component" value="Unassembled WGS sequence"/>
</dbReference>
<evidence type="ECO:0000259" key="1">
    <source>
        <dbReference type="Pfam" id="PF00534"/>
    </source>
</evidence>
<comment type="caution">
    <text evidence="3">The sequence shown here is derived from an EMBL/GenBank/DDBJ whole genome shotgun (WGS) entry which is preliminary data.</text>
</comment>
<sequence>MGLKVLFVDQTGQLGGGELSLLDLIRGTGHTAEVVLFTDGPFRKLLEEIPVRVHLLSAGGAGEVRREAAMGALLSAIPSFLQLRNKLAHIARDFDVIYANSQKAFIVSALAKQSRQPLLWHLRDMLSAEHFSKLLRKVAVFTGNHAADLIVANSEATLESLVASGGRRDKATVIYNGISPAPFDSISDEQVLEIRKKLGWEGRFVAGAFGRLSPWKGQHILLDAITSIPTLHVAIVGDALFGEKDYAESLRIQAQQHGIEDRVHFLGFRRDIPELMRAVDVVAHTATAPEPFGRVIVEGMLAKRPVIATRAGGALEIVRDKENGLLVSPGDSAALATALMQLQNHSELRVRLATNGRLSAEREFSIQGMIHGIDQAIHQLGASQ</sequence>
<keyword evidence="4" id="KW-1185">Reference proteome</keyword>
<keyword evidence="3" id="KW-0808">Transferase</keyword>
<dbReference type="EMBL" id="SDMK01000002">
    <property type="protein sequence ID" value="RXS94940.1"/>
    <property type="molecule type" value="Genomic_DNA"/>
</dbReference>
<dbReference type="InterPro" id="IPR028098">
    <property type="entry name" value="Glyco_trans_4-like_N"/>
</dbReference>
<dbReference type="Gene3D" id="3.40.50.2000">
    <property type="entry name" value="Glycogen Phosphorylase B"/>
    <property type="match status" value="2"/>
</dbReference>
<name>A0A4V1NV90_9BACT</name>